<dbReference type="InterPro" id="IPR045584">
    <property type="entry name" value="Pilin-like"/>
</dbReference>
<gene>
    <name evidence="1" type="ORF">COY09_00680</name>
</gene>
<evidence type="ECO:0000313" key="1">
    <source>
        <dbReference type="EMBL" id="PIZ71409.1"/>
    </source>
</evidence>
<evidence type="ECO:0008006" key="3">
    <source>
        <dbReference type="Google" id="ProtNLM"/>
    </source>
</evidence>
<sequence>MMVMVILGLLATVIIVIGRNTMQSAKIKKTAQDLRALTNAIELYFDRYEHYPADVSRGLPSGIEVFLTSGKLPKGLWNDTCYDWDNWVDPVTGGKIRQMSLRFCCTQGSTGCKPPIANFDYYSAIYYCLQGACRAHSSKPITHPALCVNCGKPI</sequence>
<dbReference type="SUPFAM" id="SSF54523">
    <property type="entry name" value="Pili subunits"/>
    <property type="match status" value="1"/>
</dbReference>
<reference evidence="2" key="1">
    <citation type="submission" date="2017-09" db="EMBL/GenBank/DDBJ databases">
        <title>Depth-based differentiation of microbial function through sediment-hosted aquifers and enrichment of novel symbionts in the deep terrestrial subsurface.</title>
        <authorList>
            <person name="Probst A.J."/>
            <person name="Ladd B."/>
            <person name="Jarett J.K."/>
            <person name="Geller-Mcgrath D.E."/>
            <person name="Sieber C.M.K."/>
            <person name="Emerson J.B."/>
            <person name="Anantharaman K."/>
            <person name="Thomas B.C."/>
            <person name="Malmstrom R."/>
            <person name="Stieglmeier M."/>
            <person name="Klingl A."/>
            <person name="Woyke T."/>
            <person name="Ryan C.M."/>
            <person name="Banfield J.F."/>
        </authorList>
    </citation>
    <scope>NUCLEOTIDE SEQUENCE [LARGE SCALE GENOMIC DNA]</scope>
</reference>
<dbReference type="Proteomes" id="UP000231071">
    <property type="component" value="Unassembled WGS sequence"/>
</dbReference>
<comment type="caution">
    <text evidence="1">The sequence shown here is derived from an EMBL/GenBank/DDBJ whole genome shotgun (WGS) entry which is preliminary data.</text>
</comment>
<name>A0A2M7UJM0_9BACT</name>
<dbReference type="AlphaFoldDB" id="A0A2M7UJM0"/>
<dbReference type="EMBL" id="PFOI01000014">
    <property type="protein sequence ID" value="PIZ71409.1"/>
    <property type="molecule type" value="Genomic_DNA"/>
</dbReference>
<protein>
    <recommendedName>
        <fullName evidence="3">Type II secretion system protein GspG C-terminal domain-containing protein</fullName>
    </recommendedName>
</protein>
<accession>A0A2M7UJM0</accession>
<organism evidence="1 2">
    <name type="scientific">Candidatus Portnoybacteria bacterium CG_4_10_14_0_2_um_filter_39_11</name>
    <dbReference type="NCBI Taxonomy" id="1974797"/>
    <lineage>
        <taxon>Bacteria</taxon>
        <taxon>Candidatus Portnoyibacteriota</taxon>
    </lineage>
</organism>
<proteinExistence type="predicted"/>
<evidence type="ECO:0000313" key="2">
    <source>
        <dbReference type="Proteomes" id="UP000231071"/>
    </source>
</evidence>
<dbReference type="Gene3D" id="3.30.700.10">
    <property type="entry name" value="Glycoprotein, Type 4 Pilin"/>
    <property type="match status" value="1"/>
</dbReference>